<comment type="caution">
    <text evidence="2">The sequence shown here is derived from an EMBL/GenBank/DDBJ whole genome shotgun (WGS) entry which is preliminary data.</text>
</comment>
<accession>A0A9W9FG08</accession>
<dbReference type="RefSeq" id="XP_056474961.1">
    <property type="nucleotide sequence ID" value="XM_056618802.1"/>
</dbReference>
<dbReference type="Proteomes" id="UP001149074">
    <property type="component" value="Unassembled WGS sequence"/>
</dbReference>
<sequence>MPGGGRWRGGPHRQSSQRQSGNRDRAQGGYPGRHHGGPPPAWQIAAANNAANSHGNNQVQNHNSAHDQHSSVNKFNAEELKNVMKSGSKARVYRPIGKNPASDKAWGQKPHAMANGKDFLTELRKQIGTLKRRGPPIGG</sequence>
<evidence type="ECO:0000313" key="3">
    <source>
        <dbReference type="Proteomes" id="UP001149074"/>
    </source>
</evidence>
<reference evidence="2" key="2">
    <citation type="journal article" date="2023" name="IMA Fungus">
        <title>Comparative genomic study of the Penicillium genus elucidates a diverse pangenome and 15 lateral gene transfer events.</title>
        <authorList>
            <person name="Petersen C."/>
            <person name="Sorensen T."/>
            <person name="Nielsen M.R."/>
            <person name="Sondergaard T.E."/>
            <person name="Sorensen J.L."/>
            <person name="Fitzpatrick D.A."/>
            <person name="Frisvad J.C."/>
            <person name="Nielsen K.L."/>
        </authorList>
    </citation>
    <scope>NUCLEOTIDE SEQUENCE</scope>
    <source>
        <strain evidence="2">IBT 30761</strain>
    </source>
</reference>
<dbReference type="GeneID" id="81357781"/>
<name>A0A9W9FG08_9EURO</name>
<feature type="compositionally biased region" description="Low complexity" evidence="1">
    <location>
        <begin position="45"/>
        <end position="57"/>
    </location>
</feature>
<protein>
    <submittedName>
        <fullName evidence="2">Uncharacterized protein</fullName>
    </submittedName>
</protein>
<dbReference type="AlphaFoldDB" id="A0A9W9FG08"/>
<feature type="region of interest" description="Disordered" evidence="1">
    <location>
        <begin position="91"/>
        <end position="111"/>
    </location>
</feature>
<reference evidence="2" key="1">
    <citation type="submission" date="2022-11" db="EMBL/GenBank/DDBJ databases">
        <authorList>
            <person name="Petersen C."/>
        </authorList>
    </citation>
    <scope>NUCLEOTIDE SEQUENCE</scope>
    <source>
        <strain evidence="2">IBT 30761</strain>
    </source>
</reference>
<gene>
    <name evidence="2" type="ORF">N7532_006308</name>
</gene>
<evidence type="ECO:0000313" key="2">
    <source>
        <dbReference type="EMBL" id="KAJ5099307.1"/>
    </source>
</evidence>
<dbReference type="OrthoDB" id="5598843at2759"/>
<proteinExistence type="predicted"/>
<feature type="region of interest" description="Disordered" evidence="1">
    <location>
        <begin position="1"/>
        <end position="75"/>
    </location>
</feature>
<evidence type="ECO:0000256" key="1">
    <source>
        <dbReference type="SAM" id="MobiDB-lite"/>
    </source>
</evidence>
<keyword evidence="3" id="KW-1185">Reference proteome</keyword>
<dbReference type="EMBL" id="JAPQKI010000005">
    <property type="protein sequence ID" value="KAJ5099307.1"/>
    <property type="molecule type" value="Genomic_DNA"/>
</dbReference>
<organism evidence="2 3">
    <name type="scientific">Penicillium argentinense</name>
    <dbReference type="NCBI Taxonomy" id="1131581"/>
    <lineage>
        <taxon>Eukaryota</taxon>
        <taxon>Fungi</taxon>
        <taxon>Dikarya</taxon>
        <taxon>Ascomycota</taxon>
        <taxon>Pezizomycotina</taxon>
        <taxon>Eurotiomycetes</taxon>
        <taxon>Eurotiomycetidae</taxon>
        <taxon>Eurotiales</taxon>
        <taxon>Aspergillaceae</taxon>
        <taxon>Penicillium</taxon>
    </lineage>
</organism>